<dbReference type="RefSeq" id="WP_344424585.1">
    <property type="nucleotide sequence ID" value="NZ_BAAAQK010000025.1"/>
</dbReference>
<proteinExistence type="predicted"/>
<name>A0ABN2NIS2_9PSEU</name>
<dbReference type="EMBL" id="BAAAQK010000025">
    <property type="protein sequence ID" value="GAA1871082.1"/>
    <property type="molecule type" value="Genomic_DNA"/>
</dbReference>
<sequence>MTTMLTWQADGRPGLEGTRVHFGAGPSGFRALGRIVRPDPDGDLTASYSLVVRDDGTLSRLSVSAATTAFEKHLTMSRTEDGFWLLDNGSGSERREFDGAVDIDLASSPLFHSLPVRRLRAHREAVAVELSVVRVSLPDLQVAVESTAYRTVRVAEGDSPAVVEFTTDGATRELEIDADGFVISSPGSARLVSSERAEPAART</sequence>
<accession>A0ABN2NIS2</accession>
<comment type="caution">
    <text evidence="1">The sequence shown here is derived from an EMBL/GenBank/DDBJ whole genome shotgun (WGS) entry which is preliminary data.</text>
</comment>
<dbReference type="InterPro" id="IPR009467">
    <property type="entry name" value="Glycolipid-bd_prot_put"/>
</dbReference>
<dbReference type="SUPFAM" id="SSF159275">
    <property type="entry name" value="PA1994-like"/>
    <property type="match status" value="1"/>
</dbReference>
<dbReference type="Proteomes" id="UP001500449">
    <property type="component" value="Unassembled WGS sequence"/>
</dbReference>
<gene>
    <name evidence="1" type="ORF">GCM10009836_59770</name>
</gene>
<dbReference type="Pfam" id="PF06475">
    <property type="entry name" value="Glycolipid_bind"/>
    <property type="match status" value="1"/>
</dbReference>
<protein>
    <submittedName>
        <fullName evidence="1">Glycolipid-binding domain-containing protein</fullName>
    </submittedName>
</protein>
<evidence type="ECO:0000313" key="2">
    <source>
        <dbReference type="Proteomes" id="UP001500449"/>
    </source>
</evidence>
<evidence type="ECO:0000313" key="1">
    <source>
        <dbReference type="EMBL" id="GAA1871082.1"/>
    </source>
</evidence>
<reference evidence="1 2" key="1">
    <citation type="journal article" date="2019" name="Int. J. Syst. Evol. Microbiol.">
        <title>The Global Catalogue of Microorganisms (GCM) 10K type strain sequencing project: providing services to taxonomists for standard genome sequencing and annotation.</title>
        <authorList>
            <consortium name="The Broad Institute Genomics Platform"/>
            <consortium name="The Broad Institute Genome Sequencing Center for Infectious Disease"/>
            <person name="Wu L."/>
            <person name="Ma J."/>
        </authorList>
    </citation>
    <scope>NUCLEOTIDE SEQUENCE [LARGE SCALE GENOMIC DNA]</scope>
    <source>
        <strain evidence="1 2">JCM 16009</strain>
    </source>
</reference>
<organism evidence="1 2">
    <name type="scientific">Pseudonocardia ailaonensis</name>
    <dbReference type="NCBI Taxonomy" id="367279"/>
    <lineage>
        <taxon>Bacteria</taxon>
        <taxon>Bacillati</taxon>
        <taxon>Actinomycetota</taxon>
        <taxon>Actinomycetes</taxon>
        <taxon>Pseudonocardiales</taxon>
        <taxon>Pseudonocardiaceae</taxon>
        <taxon>Pseudonocardia</taxon>
    </lineage>
</organism>
<keyword evidence="2" id="KW-1185">Reference proteome</keyword>